<dbReference type="Pfam" id="PF20693">
    <property type="entry name" value="YobI-ATPase"/>
    <property type="match status" value="1"/>
</dbReference>
<keyword evidence="2" id="KW-1133">Transmembrane helix</keyword>
<dbReference type="InterPro" id="IPR027417">
    <property type="entry name" value="P-loop_NTPase"/>
</dbReference>
<sequence length="1230" mass="135966">MDESQATAQPAPELKSLGPEFNGEQHQVYLDILVRAIDEQAGVRNIALAGAYGTGKSSILRKLADSFKGRVVEISLMTLGKKLDPIATGAEGNPAAGTPTNRVQKEIVKQLLYRRSPSQAPESRFNRIARFRSGREIGIAVLAGILTLAVLVAAGLDTSPLARLGIALPVAPPWVSSVMSYVAIIAATSLIVLAIRLLLRGRLGLEKVTAGPATITLPPRSTSYFDEYLDEIIYFFETNRKLDIVIIEDLDRFDDPHIFESLRSLNLVLNTARQLDNRNIRFIYAVKDSIFENLGRDSDIPKNREAEAELVRANRTKFFELVVPVVPFITHKNARDLMHDHLTSRGHALSKELISLAARHVADMRLIQNIINEYEVFKHRLLDAPTTVPDLTPERLFAMVLFKNAHAHDFEAIRLGNSSLDRLYETWRALVDANIQHLLAEDQRLIGRIEQKEASAEHAIRLGGRLRAVISTLASAPGSALLGEHVYVDGIVIEDEEITSTAFWEDVAGGTRSITVRVLSREYPHRTPMTLSATALESLIGSDLSPLAHIENSETEDRAQIDQNRAGAEFLRRHDWKALTLRTEFKYFPTSHDDPNDAKLSAAATVEKSKNFQWWIGHLLPSRLAAELVTDGWITPYFSLYVSAFYGQLIRPDAMNYVVHNIDKGVTDPHYELDSDDVAAILRDQGNSVLRETTMYNVSILDHLLLKDTHRTDVVIANLRSWGPEELAFLDIYFASGAATHELVAELVPYVRNLFVYLVERAPVERQEKARLIDVASVHRKEYKTYHLSPLLSQFVEDNYLEMPSLTSDENGSAARTVQFIARLKIELDDVSKLSDAACEALSDTRAYRLTRSNLVRLTGTENIALDVIKQASERVYRTAIAKPDEYVQAHSESASTPYTIEDPGLTVEILKETGSWDESTHGWLVEGAHPDGRIPSLTEVPPGAWPALVRSLRAPATFDNVAAYVDQRGAVDLPLATLLGSVDQIRDLPDDQSARADLAVDILRGTVVELGHRVSLALALEPGKIATTSIEPEPGEFVGRLLEAGLIEDDEDAFDSRLMVDWATQEYAIGKSQEYGLFVGPETLPVAHIAPLMRSATMEREIQADVAARLDEFASVPVDAFEAVAAAALDRRIVLDAPGIETVLVGGARRTSVVALLAMADDALPIEDLRSILRRLGDPYSVIADPGPQWRQLADNPTHRALLERLQGAGVVSSFKSKGGSIRVNLRKA</sequence>
<comment type="caution">
    <text evidence="4">The sequence shown here is derived from an EMBL/GenBank/DDBJ whole genome shotgun (WGS) entry which is preliminary data.</text>
</comment>
<feature type="transmembrane region" description="Helical" evidence="2">
    <location>
        <begin position="137"/>
        <end position="156"/>
    </location>
</feature>
<keyword evidence="5" id="KW-1185">Reference proteome</keyword>
<organism evidence="4 5">
    <name type="scientific">Oerskovia paurometabola</name>
    <dbReference type="NCBI Taxonomy" id="162170"/>
    <lineage>
        <taxon>Bacteria</taxon>
        <taxon>Bacillati</taxon>
        <taxon>Actinomycetota</taxon>
        <taxon>Actinomycetes</taxon>
        <taxon>Micrococcales</taxon>
        <taxon>Cellulomonadaceae</taxon>
        <taxon>Oerskovia</taxon>
    </lineage>
</organism>
<gene>
    <name evidence="4" type="ORF">ACFP71_10210</name>
</gene>
<feature type="region of interest" description="Disordered" evidence="1">
    <location>
        <begin position="1"/>
        <end position="20"/>
    </location>
</feature>
<keyword evidence="2" id="KW-0472">Membrane</keyword>
<proteinExistence type="predicted"/>
<evidence type="ECO:0000313" key="4">
    <source>
        <dbReference type="EMBL" id="MFC6425204.1"/>
    </source>
</evidence>
<dbReference type="InterPro" id="IPR048428">
    <property type="entry name" value="YobI-NTPase"/>
</dbReference>
<dbReference type="RefSeq" id="WP_204809965.1">
    <property type="nucleotide sequence ID" value="NZ_BAAAIY010000002.1"/>
</dbReference>
<feature type="transmembrane region" description="Helical" evidence="2">
    <location>
        <begin position="178"/>
        <end position="199"/>
    </location>
</feature>
<evidence type="ECO:0000259" key="3">
    <source>
        <dbReference type="Pfam" id="PF20693"/>
    </source>
</evidence>
<dbReference type="SUPFAM" id="SSF52540">
    <property type="entry name" value="P-loop containing nucleoside triphosphate hydrolases"/>
    <property type="match status" value="2"/>
</dbReference>
<name>A0ABW1XBU7_9CELL</name>
<dbReference type="EMBL" id="JBHSTM010000005">
    <property type="protein sequence ID" value="MFC6425204.1"/>
    <property type="molecule type" value="Genomic_DNA"/>
</dbReference>
<evidence type="ECO:0000313" key="5">
    <source>
        <dbReference type="Proteomes" id="UP001596305"/>
    </source>
</evidence>
<evidence type="ECO:0000256" key="1">
    <source>
        <dbReference type="SAM" id="MobiDB-lite"/>
    </source>
</evidence>
<protein>
    <recommendedName>
        <fullName evidence="3">YobI-like P-loop NTPase domain-containing protein</fullName>
    </recommendedName>
</protein>
<keyword evidence="2" id="KW-0812">Transmembrane</keyword>
<feature type="domain" description="YobI-like P-loop NTPase" evidence="3">
    <location>
        <begin position="29"/>
        <end position="420"/>
    </location>
</feature>
<reference evidence="5" key="1">
    <citation type="journal article" date="2019" name="Int. J. Syst. Evol. Microbiol.">
        <title>The Global Catalogue of Microorganisms (GCM) 10K type strain sequencing project: providing services to taxonomists for standard genome sequencing and annotation.</title>
        <authorList>
            <consortium name="The Broad Institute Genomics Platform"/>
            <consortium name="The Broad Institute Genome Sequencing Center for Infectious Disease"/>
            <person name="Wu L."/>
            <person name="Ma J."/>
        </authorList>
    </citation>
    <scope>NUCLEOTIDE SEQUENCE [LARGE SCALE GENOMIC DNA]</scope>
    <source>
        <strain evidence="5">CCUG 47105</strain>
    </source>
</reference>
<accession>A0ABW1XBU7</accession>
<evidence type="ECO:0000256" key="2">
    <source>
        <dbReference type="SAM" id="Phobius"/>
    </source>
</evidence>
<dbReference type="Proteomes" id="UP001596305">
    <property type="component" value="Unassembled WGS sequence"/>
</dbReference>